<gene>
    <name evidence="6" type="primary">LOC106804822</name>
</gene>
<feature type="compositionally biased region" description="Polar residues" evidence="3">
    <location>
        <begin position="566"/>
        <end position="578"/>
    </location>
</feature>
<reference evidence="6" key="1">
    <citation type="submission" date="2025-08" db="UniProtKB">
        <authorList>
            <consortium name="RefSeq"/>
        </authorList>
    </citation>
    <scope>IDENTIFICATION</scope>
</reference>
<evidence type="ECO:0000256" key="2">
    <source>
        <dbReference type="RuleBase" id="RU004011"/>
    </source>
</evidence>
<dbReference type="InterPro" id="IPR036249">
    <property type="entry name" value="Thioredoxin-like_sf"/>
</dbReference>
<keyword evidence="5" id="KW-1185">Reference proteome</keyword>
<dbReference type="Gene3D" id="3.30.70.141">
    <property type="entry name" value="Nucleoside diphosphate kinase-like domain"/>
    <property type="match status" value="2"/>
</dbReference>
<dbReference type="GeneID" id="106804822"/>
<dbReference type="InterPro" id="IPR051766">
    <property type="entry name" value="TXND_domain-containing"/>
</dbReference>
<accession>A0ABM1DNY6</accession>
<dbReference type="Proteomes" id="UP000695022">
    <property type="component" value="Unplaced"/>
</dbReference>
<dbReference type="PROSITE" id="PS51374">
    <property type="entry name" value="NDPK_LIKE"/>
    <property type="match status" value="2"/>
</dbReference>
<evidence type="ECO:0000256" key="1">
    <source>
        <dbReference type="PROSITE-ProRule" id="PRU00706"/>
    </source>
</evidence>
<organism evidence="5 6">
    <name type="scientific">Priapulus caudatus</name>
    <name type="common">Priapulid worm</name>
    <dbReference type="NCBI Taxonomy" id="37621"/>
    <lineage>
        <taxon>Eukaryota</taxon>
        <taxon>Metazoa</taxon>
        <taxon>Ecdysozoa</taxon>
        <taxon>Scalidophora</taxon>
        <taxon>Priapulida</taxon>
        <taxon>Priapulimorpha</taxon>
        <taxon>Priapulimorphida</taxon>
        <taxon>Priapulidae</taxon>
        <taxon>Priapulus</taxon>
    </lineage>
</organism>
<dbReference type="SMART" id="SM00562">
    <property type="entry name" value="NDK"/>
    <property type="match status" value="2"/>
</dbReference>
<feature type="compositionally biased region" description="Basic and acidic residues" evidence="3">
    <location>
        <begin position="152"/>
        <end position="165"/>
    </location>
</feature>
<dbReference type="InterPro" id="IPR023005">
    <property type="entry name" value="Nucleoside_diP_kinase_AS"/>
</dbReference>
<feature type="region of interest" description="Disordered" evidence="3">
    <location>
        <begin position="533"/>
        <end position="585"/>
    </location>
</feature>
<dbReference type="InterPro" id="IPR034907">
    <property type="entry name" value="NDK-like_dom"/>
</dbReference>
<dbReference type="Pfam" id="PF00334">
    <property type="entry name" value="NDK"/>
    <property type="match status" value="2"/>
</dbReference>
<evidence type="ECO:0000256" key="3">
    <source>
        <dbReference type="SAM" id="MobiDB-lite"/>
    </source>
</evidence>
<dbReference type="CDD" id="cd04416">
    <property type="entry name" value="NDPk_TX"/>
    <property type="match status" value="1"/>
</dbReference>
<feature type="region of interest" description="Disordered" evidence="3">
    <location>
        <begin position="145"/>
        <end position="165"/>
    </location>
</feature>
<name>A0ABM1DNY6_PRICU</name>
<feature type="domain" description="Nucleoside diphosphate kinase-like" evidence="4">
    <location>
        <begin position="168"/>
        <end position="312"/>
    </location>
</feature>
<protein>
    <submittedName>
        <fullName evidence="6">Thioredoxin domain-containing protein 3 homolog</fullName>
    </submittedName>
</protein>
<feature type="domain" description="Nucleoside diphosphate kinase-like" evidence="4">
    <location>
        <begin position="325"/>
        <end position="464"/>
    </location>
</feature>
<sequence>MKHRKNGRGECLRTRTQQLWDVYHQKWCGPCKALESIFKKVKLETGSDLLNFAVAKADTVDALESYQGRCETCLLFYAGGKLVNVMRGVNAPLLVRTLVSELNKETTSHCRRREKEIAQPCIHSMAPVKIVDTGATMNTSVNLDETMEEEQDSQKEAEKSVPEDQQKKEVTLAIIKPDVINDGKLQDILDEIAAAGIKILETQRKILSEEEVNLLYPSLQNEEYFDDIVKYLMSGDSQIMVLCKMGTEKGIVDVWQNMIGPMDSSIAKEEACDSLRAKYGTDKITNGLHGSDSIASANREVACFFPDFDRYSSDKPADESATHPDKKTLAVIRPDALEEYKDAILARITEAGFEVTDQKEMHLSTEQAEKFYKCHQEAPFYGELVNLMSSGPSLFLLLTKDDAVNEWRELIGPTDPATAKLEAPESLRALYGQDTVKNAVHGCSCDDEATDHIDQIFGDELATGKVLKEMAPPVKEELVIRRKNGVLHQSQQSNQPKMKKDLLKKQNSNLNKNHLLQKTSMKSVAQMSKLLHTKSGKATLKEVNKVKQGMTAQKKSAPRHERQPAANMQPTSSNTSKAATVKDEQ</sequence>
<comment type="caution">
    <text evidence="1">Lacks conserved residue(s) required for the propagation of feature annotation.</text>
</comment>
<evidence type="ECO:0000313" key="6">
    <source>
        <dbReference type="RefSeq" id="XP_014661657.1"/>
    </source>
</evidence>
<evidence type="ECO:0000313" key="5">
    <source>
        <dbReference type="Proteomes" id="UP000695022"/>
    </source>
</evidence>
<dbReference type="Gene3D" id="3.40.30.10">
    <property type="entry name" value="Glutaredoxin"/>
    <property type="match status" value="1"/>
</dbReference>
<evidence type="ECO:0000259" key="4">
    <source>
        <dbReference type="SMART" id="SM00562"/>
    </source>
</evidence>
<dbReference type="SUPFAM" id="SSF54919">
    <property type="entry name" value="Nucleoside diphosphate kinase, NDK"/>
    <property type="match status" value="2"/>
</dbReference>
<dbReference type="SUPFAM" id="SSF52833">
    <property type="entry name" value="Thioredoxin-like"/>
    <property type="match status" value="1"/>
</dbReference>
<dbReference type="InterPro" id="IPR036850">
    <property type="entry name" value="NDK-like_dom_sf"/>
</dbReference>
<dbReference type="PROSITE" id="PS00469">
    <property type="entry name" value="NDPK"/>
    <property type="match status" value="1"/>
</dbReference>
<dbReference type="PRINTS" id="PR01243">
    <property type="entry name" value="NUCDPKINASE"/>
</dbReference>
<comment type="similarity">
    <text evidence="1 2">Belongs to the NDK family.</text>
</comment>
<dbReference type="InterPro" id="IPR001564">
    <property type="entry name" value="Nucleoside_diP_kinase"/>
</dbReference>
<proteinExistence type="inferred from homology"/>
<dbReference type="RefSeq" id="XP_014661657.1">
    <property type="nucleotide sequence ID" value="XM_014806171.1"/>
</dbReference>
<dbReference type="PANTHER" id="PTHR46135">
    <property type="entry name" value="NME/NM23 FAMILY MEMBER 8"/>
    <property type="match status" value="1"/>
</dbReference>
<dbReference type="PANTHER" id="PTHR46135:SF3">
    <property type="entry name" value="NME_NM23 FAMILY MEMBER 8"/>
    <property type="match status" value="1"/>
</dbReference>